<dbReference type="GO" id="GO:0006900">
    <property type="term" value="P:vesicle budding from membrane"/>
    <property type="evidence" value="ECO:0007669"/>
    <property type="project" value="TreeGrafter"/>
</dbReference>
<dbReference type="PANTHER" id="PTHR22761:SF12">
    <property type="entry name" value="CHARGED MULTIVESICULAR BODY PROTEIN 5"/>
    <property type="match status" value="1"/>
</dbReference>
<evidence type="ECO:0000256" key="4">
    <source>
        <dbReference type="SAM" id="Coils"/>
    </source>
</evidence>
<reference evidence="6" key="1">
    <citation type="submission" date="2023-11" db="EMBL/GenBank/DDBJ databases">
        <title>Genome assemblies of two species of porcelain crab, Petrolisthes cinctipes and Petrolisthes manimaculis (Anomura: Porcellanidae).</title>
        <authorList>
            <person name="Angst P."/>
        </authorList>
    </citation>
    <scope>NUCLEOTIDE SEQUENCE</scope>
    <source>
        <strain evidence="6">PB745_02</strain>
        <tissue evidence="6">Gill</tissue>
    </source>
</reference>
<feature type="region of interest" description="Disordered" evidence="5">
    <location>
        <begin position="222"/>
        <end position="253"/>
    </location>
</feature>
<feature type="coiled-coil region" evidence="4">
    <location>
        <begin position="56"/>
        <end position="120"/>
    </location>
</feature>
<dbReference type="Gene3D" id="1.10.287.1060">
    <property type="entry name" value="ESAT-6-like"/>
    <property type="match status" value="1"/>
</dbReference>
<dbReference type="Proteomes" id="UP001292094">
    <property type="component" value="Unassembled WGS sequence"/>
</dbReference>
<gene>
    <name evidence="6" type="ORF">Pmani_031008</name>
</gene>
<keyword evidence="7" id="KW-1185">Reference proteome</keyword>
<evidence type="ECO:0000256" key="3">
    <source>
        <dbReference type="ARBA" id="ARBA00041078"/>
    </source>
</evidence>
<sequence>MLHYNQCCQEAGQCYQILLSPLRKSLFYITRYSVKMNRLFGRGKAKEPPANLTDCISNVDGRAESVEKKIARLDAELIKYKDQMKKMREGPAKNAVKQKAMRVLKQKKMYEQQSSNLRNQSFNMEQANYATQTLKDTKTTVQAMKLGVKEMKKEFKKIDIDEIEDIQDDMADMLDQADEVQEALGRTYGMPEIDEDDLAAELDALGDEVLLDDDASYLDDAINAPNAPEKEPGAETLKDGMPVDEFGLPQMTT</sequence>
<dbReference type="EMBL" id="JAWZYT010003839">
    <property type="protein sequence ID" value="KAK4296498.1"/>
    <property type="molecule type" value="Genomic_DNA"/>
</dbReference>
<feature type="compositionally biased region" description="Basic and acidic residues" evidence="5">
    <location>
        <begin position="228"/>
        <end position="238"/>
    </location>
</feature>
<evidence type="ECO:0000256" key="2">
    <source>
        <dbReference type="ARBA" id="ARBA00023054"/>
    </source>
</evidence>
<dbReference type="GO" id="GO:0032511">
    <property type="term" value="P:late endosome to vacuole transport via multivesicular body sorting pathway"/>
    <property type="evidence" value="ECO:0007669"/>
    <property type="project" value="TreeGrafter"/>
</dbReference>
<organism evidence="6 7">
    <name type="scientific">Petrolisthes manimaculis</name>
    <dbReference type="NCBI Taxonomy" id="1843537"/>
    <lineage>
        <taxon>Eukaryota</taxon>
        <taxon>Metazoa</taxon>
        <taxon>Ecdysozoa</taxon>
        <taxon>Arthropoda</taxon>
        <taxon>Crustacea</taxon>
        <taxon>Multicrustacea</taxon>
        <taxon>Malacostraca</taxon>
        <taxon>Eumalacostraca</taxon>
        <taxon>Eucarida</taxon>
        <taxon>Decapoda</taxon>
        <taxon>Pleocyemata</taxon>
        <taxon>Anomura</taxon>
        <taxon>Galatheoidea</taxon>
        <taxon>Porcellanidae</taxon>
        <taxon>Petrolisthes</taxon>
    </lineage>
</organism>
<dbReference type="Gene3D" id="6.10.250.1710">
    <property type="match status" value="1"/>
</dbReference>
<dbReference type="PANTHER" id="PTHR22761">
    <property type="entry name" value="CHARGED MULTIVESICULAR BODY PROTEIN"/>
    <property type="match status" value="1"/>
</dbReference>
<keyword evidence="2 4" id="KW-0175">Coiled coil</keyword>
<dbReference type="AlphaFoldDB" id="A0AAE1NVH7"/>
<name>A0AAE1NVH7_9EUCA</name>
<dbReference type="Pfam" id="PF03357">
    <property type="entry name" value="Snf7"/>
    <property type="match status" value="1"/>
</dbReference>
<comment type="caution">
    <text evidence="6">The sequence shown here is derived from an EMBL/GenBank/DDBJ whole genome shotgun (WGS) entry which is preliminary data.</text>
</comment>
<evidence type="ECO:0000256" key="5">
    <source>
        <dbReference type="SAM" id="MobiDB-lite"/>
    </source>
</evidence>
<protein>
    <recommendedName>
        <fullName evidence="3">Charged multivesicular body protein 5</fullName>
    </recommendedName>
</protein>
<evidence type="ECO:0000256" key="1">
    <source>
        <dbReference type="ARBA" id="ARBA00006190"/>
    </source>
</evidence>
<evidence type="ECO:0000313" key="6">
    <source>
        <dbReference type="EMBL" id="KAK4296498.1"/>
    </source>
</evidence>
<dbReference type="GO" id="GO:0005771">
    <property type="term" value="C:multivesicular body"/>
    <property type="evidence" value="ECO:0007669"/>
    <property type="project" value="TreeGrafter"/>
</dbReference>
<accession>A0AAE1NVH7</accession>
<dbReference type="InterPro" id="IPR005024">
    <property type="entry name" value="Snf7_fam"/>
</dbReference>
<evidence type="ECO:0000313" key="7">
    <source>
        <dbReference type="Proteomes" id="UP001292094"/>
    </source>
</evidence>
<comment type="similarity">
    <text evidence="1">Belongs to the SNF7 family.</text>
</comment>
<proteinExistence type="inferred from homology"/>